<evidence type="ECO:0000313" key="2">
    <source>
        <dbReference type="WBParaSite" id="RSKR_0000527900.1"/>
    </source>
</evidence>
<reference evidence="2" key="1">
    <citation type="submission" date="2016-11" db="UniProtKB">
        <authorList>
            <consortium name="WormBaseParasite"/>
        </authorList>
    </citation>
    <scope>IDENTIFICATION</scope>
    <source>
        <strain evidence="2">KR3021</strain>
    </source>
</reference>
<dbReference type="WBParaSite" id="RSKR_0000527900.1">
    <property type="protein sequence ID" value="RSKR_0000527900.1"/>
    <property type="gene ID" value="RSKR_0000527900"/>
</dbReference>
<sequence length="652" mass="75512">MANVFVTNCNMVYKTASKMIQKMLLNCIELSISGETRLQTLVSLLVLMGLKCEFSNEHKKRVEAKVEVRAEKRQLVVKVLRRKLLKKDKSDYLLEEEILASQEKSEHCAKILEFLANRIGEFELPKQFRKQHQLLNVYEGIVCVNYRPVIDTELARRVMLGIHEKTHSAKAWMIQEATKFYEFVGWKKLAEEVLNGCMVCLRTKYVSHKKPTSWAPATYPRERGFFDLVYIEKKTVIVLVNSFSKFTMAEVLRNKEADTLIDFFEKIFKEYKSMYVVSDNEPALTSEKLEEFFNTQGVYHQTSVPYCPQSNGQVERRIGMIKKKTASNAELENYYEYLMKSQNGGKDTICKGEELKAYINFLRCSNMHLYDMPKHADFGSLAAIKITSDVAILHFLLKMDTIKSSGILQTNDNIKSIRRRIIEHIKKYNSMAAFPFENEFITNYQIQPISCADQKAKQFANTIKMCGFCHKPGTETLINGGFKLQLDVDLIPNFVRIAIETNTQIDKYGLLLGRQFKKQVVQITDLIYYKDEIVQFHPDIFKDTLTFIASKGLLPYGIIMANYSTVDDIKLSDFIYTQFVDVGFYMITCFINLGYVVVFHFPKVGEEMTNNFDYDMSLADYVKMHFQNCSHLEFSTHFQSKSITVDKLKEIV</sequence>
<protein>
    <submittedName>
        <fullName evidence="2">Integrase catalytic domain-containing protein</fullName>
    </submittedName>
</protein>
<proteinExistence type="predicted"/>
<name>A0AC35TXC8_9BILA</name>
<accession>A0AC35TXC8</accession>
<evidence type="ECO:0000313" key="1">
    <source>
        <dbReference type="Proteomes" id="UP000095286"/>
    </source>
</evidence>
<dbReference type="Proteomes" id="UP000095286">
    <property type="component" value="Unplaced"/>
</dbReference>
<organism evidence="1 2">
    <name type="scientific">Rhabditophanes sp. KR3021</name>
    <dbReference type="NCBI Taxonomy" id="114890"/>
    <lineage>
        <taxon>Eukaryota</taxon>
        <taxon>Metazoa</taxon>
        <taxon>Ecdysozoa</taxon>
        <taxon>Nematoda</taxon>
        <taxon>Chromadorea</taxon>
        <taxon>Rhabditida</taxon>
        <taxon>Tylenchina</taxon>
        <taxon>Panagrolaimomorpha</taxon>
        <taxon>Strongyloidoidea</taxon>
        <taxon>Alloionematidae</taxon>
        <taxon>Rhabditophanes</taxon>
    </lineage>
</organism>